<reference evidence="1" key="2">
    <citation type="journal article" date="2015" name="Fish Shellfish Immunol.">
        <title>Early steps in the European eel (Anguilla anguilla)-Vibrio vulnificus interaction in the gills: Role of the RtxA13 toxin.</title>
        <authorList>
            <person name="Callol A."/>
            <person name="Pajuelo D."/>
            <person name="Ebbesson L."/>
            <person name="Teles M."/>
            <person name="MacKenzie S."/>
            <person name="Amaro C."/>
        </authorList>
    </citation>
    <scope>NUCLEOTIDE SEQUENCE</scope>
</reference>
<reference evidence="1" key="1">
    <citation type="submission" date="2014-11" db="EMBL/GenBank/DDBJ databases">
        <authorList>
            <person name="Amaro Gonzalez C."/>
        </authorList>
    </citation>
    <scope>NUCLEOTIDE SEQUENCE</scope>
</reference>
<dbReference type="AlphaFoldDB" id="A0A0E9RB37"/>
<name>A0A0E9RB37_ANGAN</name>
<accession>A0A0E9RB37</accession>
<evidence type="ECO:0000313" key="1">
    <source>
        <dbReference type="EMBL" id="JAH26336.1"/>
    </source>
</evidence>
<sequence>MGKEFNDKATKQRLTAAKRVAYTNRFACYPLLHKSFVLQHFCMDLSRSTLKRLINAYIC</sequence>
<organism evidence="1">
    <name type="scientific">Anguilla anguilla</name>
    <name type="common">European freshwater eel</name>
    <name type="synonym">Muraena anguilla</name>
    <dbReference type="NCBI Taxonomy" id="7936"/>
    <lineage>
        <taxon>Eukaryota</taxon>
        <taxon>Metazoa</taxon>
        <taxon>Chordata</taxon>
        <taxon>Craniata</taxon>
        <taxon>Vertebrata</taxon>
        <taxon>Euteleostomi</taxon>
        <taxon>Actinopterygii</taxon>
        <taxon>Neopterygii</taxon>
        <taxon>Teleostei</taxon>
        <taxon>Anguilliformes</taxon>
        <taxon>Anguillidae</taxon>
        <taxon>Anguilla</taxon>
    </lineage>
</organism>
<dbReference type="EMBL" id="GBXM01082241">
    <property type="protein sequence ID" value="JAH26336.1"/>
    <property type="molecule type" value="Transcribed_RNA"/>
</dbReference>
<proteinExistence type="predicted"/>
<protein>
    <submittedName>
        <fullName evidence="1">Uncharacterized protein</fullName>
    </submittedName>
</protein>